<comment type="subunit">
    <text evidence="6 7">Interacts with MinD and FtsZ.</text>
</comment>
<proteinExistence type="inferred from homology"/>
<evidence type="ECO:0000313" key="11">
    <source>
        <dbReference type="Proteomes" id="UP000245695"/>
    </source>
</evidence>
<evidence type="ECO:0000256" key="1">
    <source>
        <dbReference type="ARBA" id="ARBA00006291"/>
    </source>
</evidence>
<evidence type="ECO:0000256" key="6">
    <source>
        <dbReference type="ARBA" id="ARBA00046874"/>
    </source>
</evidence>
<evidence type="ECO:0000256" key="5">
    <source>
        <dbReference type="ARBA" id="ARBA00025606"/>
    </source>
</evidence>
<comment type="similarity">
    <text evidence="1 7">Belongs to the MinC family.</text>
</comment>
<evidence type="ECO:0000256" key="7">
    <source>
        <dbReference type="HAMAP-Rule" id="MF_00267"/>
    </source>
</evidence>
<dbReference type="InterPro" id="IPR016098">
    <property type="entry name" value="CAP/MinC_C"/>
</dbReference>
<organism evidence="10 11">
    <name type="scientific">Romboutsia hominis</name>
    <dbReference type="NCBI Taxonomy" id="1507512"/>
    <lineage>
        <taxon>Bacteria</taxon>
        <taxon>Bacillati</taxon>
        <taxon>Bacillota</taxon>
        <taxon>Clostridia</taxon>
        <taxon>Peptostreptococcales</taxon>
        <taxon>Peptostreptococcaceae</taxon>
        <taxon>Romboutsia</taxon>
    </lineage>
</organism>
<keyword evidence="11" id="KW-1185">Reference proteome</keyword>
<dbReference type="PANTHER" id="PTHR34108">
    <property type="entry name" value="SEPTUM SITE-DETERMINING PROTEIN MINC"/>
    <property type="match status" value="1"/>
</dbReference>
<feature type="domain" description="Septum formation inhibitor MinC C-terminal" evidence="8">
    <location>
        <begin position="120"/>
        <end position="217"/>
    </location>
</feature>
<dbReference type="PANTHER" id="PTHR34108:SF1">
    <property type="entry name" value="SEPTUM SITE-DETERMINING PROTEIN MINC"/>
    <property type="match status" value="1"/>
</dbReference>
<protein>
    <recommendedName>
        <fullName evidence="7">Probable septum site-determining protein MinC</fullName>
    </recommendedName>
</protein>
<comment type="function">
    <text evidence="5 7">Cell division inhibitor that blocks the formation of polar Z ring septums. Rapidly oscillates between the poles of the cell to destabilize FtsZ filaments that have formed before they mature into polar Z rings. Prevents FtsZ polymerization.</text>
</comment>
<dbReference type="HAMAP" id="MF_00267">
    <property type="entry name" value="MinC"/>
    <property type="match status" value="1"/>
</dbReference>
<evidence type="ECO:0000313" key="10">
    <source>
        <dbReference type="EMBL" id="CEI72043.1"/>
    </source>
</evidence>
<dbReference type="Pfam" id="PF03775">
    <property type="entry name" value="MinC_C"/>
    <property type="match status" value="1"/>
</dbReference>
<feature type="domain" description="Septum formation inhibitor MinC N-terminal" evidence="9">
    <location>
        <begin position="12"/>
        <end position="74"/>
    </location>
</feature>
<dbReference type="InterPro" id="IPR007874">
    <property type="entry name" value="MinC_N"/>
</dbReference>
<keyword evidence="3 7" id="KW-0717">Septation</keyword>
<name>A0A2P2BNT3_9FIRM</name>
<reference evidence="10 11" key="1">
    <citation type="submission" date="2014-09" db="EMBL/GenBank/DDBJ databases">
        <authorList>
            <person name="Hornung B.V."/>
        </authorList>
    </citation>
    <scope>NUCLEOTIDE SEQUENCE [LARGE SCALE GENOMIC DNA]</scope>
    <source>
        <strain evidence="10 11">FRIFI</strain>
    </source>
</reference>
<dbReference type="AlphaFoldDB" id="A0A2P2BNT3"/>
<gene>
    <name evidence="7" type="primary">minC</name>
    <name evidence="10" type="ORF">FRIFI_0495</name>
</gene>
<evidence type="ECO:0000256" key="3">
    <source>
        <dbReference type="ARBA" id="ARBA00023210"/>
    </source>
</evidence>
<dbReference type="KEGG" id="rhom:FRIFI_0495"/>
<dbReference type="EMBL" id="LN650648">
    <property type="protein sequence ID" value="CEI72043.1"/>
    <property type="molecule type" value="Genomic_DNA"/>
</dbReference>
<dbReference type="Pfam" id="PF05209">
    <property type="entry name" value="MinC_N"/>
    <property type="match status" value="1"/>
</dbReference>
<evidence type="ECO:0000256" key="4">
    <source>
        <dbReference type="ARBA" id="ARBA00023306"/>
    </source>
</evidence>
<evidence type="ECO:0000259" key="9">
    <source>
        <dbReference type="Pfam" id="PF05209"/>
    </source>
</evidence>
<dbReference type="GO" id="GO:0051302">
    <property type="term" value="P:regulation of cell division"/>
    <property type="evidence" value="ECO:0007669"/>
    <property type="project" value="InterPro"/>
</dbReference>
<dbReference type="GO" id="GO:0000902">
    <property type="term" value="P:cell morphogenesis"/>
    <property type="evidence" value="ECO:0007669"/>
    <property type="project" value="InterPro"/>
</dbReference>
<dbReference type="Gene3D" id="2.160.20.70">
    <property type="match status" value="1"/>
</dbReference>
<sequence length="223" mass="24797">MSFKEFSTRELVEFKGSKRGIIVNIKKEASFEEIKQSIINRLESSVGFFNGAKICEINCDCLSDIQILEIKEHISSRFDVEFIDDEYKKEKYEFKTKYVNNLRSGENIEFDGDVVVMNDMKSGSQVSSKSNVVVMGNVDPGARIVANGNVIIMGSVKGFVHAGSDGNESAYVVANHLDARILQIANNIAEAPEDEFFEGKTINPEIAFVSDGTIVIENYSNKV</sequence>
<dbReference type="RefSeq" id="WP_092927257.1">
    <property type="nucleotide sequence ID" value="NZ_FJTZ01000012.1"/>
</dbReference>
<evidence type="ECO:0000256" key="2">
    <source>
        <dbReference type="ARBA" id="ARBA00022618"/>
    </source>
</evidence>
<dbReference type="InterPro" id="IPR013033">
    <property type="entry name" value="MinC"/>
</dbReference>
<dbReference type="InterPro" id="IPR036145">
    <property type="entry name" value="MinC_C_sf"/>
</dbReference>
<dbReference type="SUPFAM" id="SSF63848">
    <property type="entry name" value="Cell-division inhibitor MinC, C-terminal domain"/>
    <property type="match status" value="1"/>
</dbReference>
<evidence type="ECO:0000259" key="8">
    <source>
        <dbReference type="Pfam" id="PF03775"/>
    </source>
</evidence>
<dbReference type="Proteomes" id="UP000245695">
    <property type="component" value="Chromosome 1"/>
</dbReference>
<dbReference type="GO" id="GO:1901891">
    <property type="term" value="P:regulation of cell septum assembly"/>
    <property type="evidence" value="ECO:0007669"/>
    <property type="project" value="InterPro"/>
</dbReference>
<dbReference type="InterPro" id="IPR005526">
    <property type="entry name" value="Septum_form_inhib_MinC_C"/>
</dbReference>
<keyword evidence="2 7" id="KW-0132">Cell division</keyword>
<accession>A0A2P2BNT3</accession>
<keyword evidence="4 7" id="KW-0131">Cell cycle</keyword>
<dbReference type="GO" id="GO:0000917">
    <property type="term" value="P:division septum assembly"/>
    <property type="evidence" value="ECO:0007669"/>
    <property type="project" value="UniProtKB-KW"/>
</dbReference>
<dbReference type="Gene3D" id="3.30.160.540">
    <property type="match status" value="1"/>
</dbReference>